<name>M2NE68_9FIRM</name>
<proteinExistence type="predicted"/>
<gene>
    <name evidence="1" type="ORF">HMPREF9943_01243</name>
</gene>
<reference evidence="1 2" key="1">
    <citation type="submission" date="2013-02" db="EMBL/GenBank/DDBJ databases">
        <title>The Genome Sequence of Lactobacillus catenaformis F0143.</title>
        <authorList>
            <consortium name="The Broad Institute Genome Sequencing Platform"/>
            <person name="Earl A."/>
            <person name="Ward D."/>
            <person name="Feldgarden M."/>
            <person name="Gevers D."/>
            <person name="Izard J."/>
            <person name="Blanton J.M."/>
            <person name="Mathney J."/>
            <person name="Dewhirst F.E."/>
            <person name="Young S.K."/>
            <person name="Zeng Q."/>
            <person name="Gargeya S."/>
            <person name="Fitzgerald M."/>
            <person name="Haas B."/>
            <person name="Abouelleil A."/>
            <person name="Alvarado L."/>
            <person name="Arachchi H.M."/>
            <person name="Berlin A."/>
            <person name="Chapman S.B."/>
            <person name="Gearin G."/>
            <person name="Goldberg J."/>
            <person name="Griggs A."/>
            <person name="Gujja S."/>
            <person name="Hansen M."/>
            <person name="Heiman D."/>
            <person name="Howarth C."/>
            <person name="Larimer J."/>
            <person name="Lui A."/>
            <person name="MacDonald P.J.P."/>
            <person name="McCowen C."/>
            <person name="Montmayeur A."/>
            <person name="Murphy C."/>
            <person name="Neiman D."/>
            <person name="Pearson M."/>
            <person name="Priest M."/>
            <person name="Roberts A."/>
            <person name="Saif S."/>
            <person name="Shea T."/>
            <person name="Sisk P."/>
            <person name="Stolte C."/>
            <person name="Sykes S."/>
            <person name="Wortman J."/>
            <person name="Nusbaum C."/>
            <person name="Birren B."/>
        </authorList>
    </citation>
    <scope>NUCLEOTIDE SEQUENCE [LARGE SCALE GENOMIC DNA]</scope>
    <source>
        <strain evidence="1 2">OT 569</strain>
    </source>
</reference>
<keyword evidence="2" id="KW-1185">Reference proteome</keyword>
<evidence type="ECO:0008006" key="3">
    <source>
        <dbReference type="Google" id="ProtNLM"/>
    </source>
</evidence>
<dbReference type="EMBL" id="AGEJ01000019">
    <property type="protein sequence ID" value="EMD16488.1"/>
    <property type="molecule type" value="Genomic_DNA"/>
</dbReference>
<dbReference type="eggNOG" id="COG3081">
    <property type="taxonomic scope" value="Bacteria"/>
</dbReference>
<accession>M2NE68</accession>
<dbReference type="Proteomes" id="UP000011758">
    <property type="component" value="Unassembled WGS sequence"/>
</dbReference>
<evidence type="ECO:0000313" key="1">
    <source>
        <dbReference type="EMBL" id="EMD16488.1"/>
    </source>
</evidence>
<organism evidence="1 2">
    <name type="scientific">Eggerthia catenaformis OT 569 = DSM 20559</name>
    <dbReference type="NCBI Taxonomy" id="999415"/>
    <lineage>
        <taxon>Bacteria</taxon>
        <taxon>Bacillati</taxon>
        <taxon>Bacillota</taxon>
        <taxon>Erysipelotrichia</taxon>
        <taxon>Erysipelotrichales</taxon>
        <taxon>Coprobacillaceae</taxon>
        <taxon>Eggerthia</taxon>
    </lineage>
</organism>
<dbReference type="BioCyc" id="ECAT999415-HMP:GTTI-1277-MONOMER"/>
<comment type="caution">
    <text evidence="1">The sequence shown here is derived from an EMBL/GenBank/DDBJ whole genome shotgun (WGS) entry which is preliminary data.</text>
</comment>
<dbReference type="AlphaFoldDB" id="M2NE68"/>
<protein>
    <recommendedName>
        <fullName evidence="3">Nucleoid-associated protein</fullName>
    </recommendedName>
</protein>
<dbReference type="RefSeq" id="WP_004803193.1">
    <property type="nucleotide sequence ID" value="NZ_KB446648.1"/>
</dbReference>
<sequence>MTEIKKINTIIINKILIHMLDFEHDTIHLSDEFVKLNDTTWQYYHKKTEKALYNTQLKEVIVPSLHELLLRGAKMMESEEEFKRGAKAISERFFGLGRHIEAMSNANMFYVDCYQDGVHMLACLKVNYKYVPVTIVEDHNVRISKKQVLPPTGNNIDEAVLIDLDHQKIFILEKKYLIDGKMSFYLNEQWIKGEEKLTDRQKFNTMKKVVQRVDDAYHPNNQIESMPVLKQELADRLMNHDPIKPIEIVKKVMSANEEASEESELMLKDMGIGEEDVIKSIQINKMFDKCKIVTDNEIEITMPIEDYINEMNIEKVHNSNGTINIILKNINEIIIK</sequence>
<dbReference type="STRING" id="999415.HMPREF9943_01243"/>
<evidence type="ECO:0000313" key="2">
    <source>
        <dbReference type="Proteomes" id="UP000011758"/>
    </source>
</evidence>